<organism evidence="4 5">
    <name type="scientific">Lineolata rhizophorae</name>
    <dbReference type="NCBI Taxonomy" id="578093"/>
    <lineage>
        <taxon>Eukaryota</taxon>
        <taxon>Fungi</taxon>
        <taxon>Dikarya</taxon>
        <taxon>Ascomycota</taxon>
        <taxon>Pezizomycotina</taxon>
        <taxon>Dothideomycetes</taxon>
        <taxon>Dothideomycetes incertae sedis</taxon>
        <taxon>Lineolatales</taxon>
        <taxon>Lineolataceae</taxon>
        <taxon>Lineolata</taxon>
    </lineage>
</organism>
<dbReference type="GO" id="GO:0008270">
    <property type="term" value="F:zinc ion binding"/>
    <property type="evidence" value="ECO:0007669"/>
    <property type="project" value="UniProtKB-KW"/>
</dbReference>
<dbReference type="InterPro" id="IPR001841">
    <property type="entry name" value="Znf_RING"/>
</dbReference>
<feature type="compositionally biased region" description="Acidic residues" evidence="2">
    <location>
        <begin position="166"/>
        <end position="192"/>
    </location>
</feature>
<evidence type="ECO:0000313" key="4">
    <source>
        <dbReference type="EMBL" id="KAF2454242.1"/>
    </source>
</evidence>
<dbReference type="Gene3D" id="3.30.40.10">
    <property type="entry name" value="Zinc/RING finger domain, C3HC4 (zinc finger)"/>
    <property type="match status" value="1"/>
</dbReference>
<name>A0A6A6NS45_9PEZI</name>
<proteinExistence type="predicted"/>
<keyword evidence="5" id="KW-1185">Reference proteome</keyword>
<feature type="region of interest" description="Disordered" evidence="2">
    <location>
        <begin position="163"/>
        <end position="218"/>
    </location>
</feature>
<accession>A0A6A6NS45</accession>
<evidence type="ECO:0000259" key="3">
    <source>
        <dbReference type="PROSITE" id="PS50089"/>
    </source>
</evidence>
<dbReference type="OrthoDB" id="4359109at2759"/>
<evidence type="ECO:0000313" key="5">
    <source>
        <dbReference type="Proteomes" id="UP000799766"/>
    </source>
</evidence>
<dbReference type="PROSITE" id="PS50089">
    <property type="entry name" value="ZF_RING_2"/>
    <property type="match status" value="1"/>
</dbReference>
<dbReference type="Proteomes" id="UP000799766">
    <property type="component" value="Unassembled WGS sequence"/>
</dbReference>
<sequence length="218" mass="24566">MNHSNSENEYTVGPARCILAGVYAGPGHFRMSNGQNSDICYRDFELGELVIVLQCEHYYCADCTQQWMETSWPYACPYYKAKMPGDGECEWDPDIPYLAEKPNSVRLLVPQRGAADLEVKDALGAWFRPYGGGPMANLPDEPGPDNAPPQQMGLLQNLLQFLELDLGGDEESSDEEDGDAPEESDDAPDEEHWDSRDEEYFSDEFFIPLSEQDDDYDP</sequence>
<dbReference type="SUPFAM" id="SSF57850">
    <property type="entry name" value="RING/U-box"/>
    <property type="match status" value="1"/>
</dbReference>
<feature type="domain" description="RING-type" evidence="3">
    <location>
        <begin position="39"/>
        <end position="80"/>
    </location>
</feature>
<protein>
    <recommendedName>
        <fullName evidence="3">RING-type domain-containing protein</fullName>
    </recommendedName>
</protein>
<dbReference type="InterPro" id="IPR013083">
    <property type="entry name" value="Znf_RING/FYVE/PHD"/>
</dbReference>
<evidence type="ECO:0000256" key="1">
    <source>
        <dbReference type="PROSITE-ProRule" id="PRU00175"/>
    </source>
</evidence>
<keyword evidence="1" id="KW-0863">Zinc-finger</keyword>
<reference evidence="4" key="1">
    <citation type="journal article" date="2020" name="Stud. Mycol.">
        <title>101 Dothideomycetes genomes: a test case for predicting lifestyles and emergence of pathogens.</title>
        <authorList>
            <person name="Haridas S."/>
            <person name="Albert R."/>
            <person name="Binder M."/>
            <person name="Bloem J."/>
            <person name="Labutti K."/>
            <person name="Salamov A."/>
            <person name="Andreopoulos B."/>
            <person name="Baker S."/>
            <person name="Barry K."/>
            <person name="Bills G."/>
            <person name="Bluhm B."/>
            <person name="Cannon C."/>
            <person name="Castanera R."/>
            <person name="Culley D."/>
            <person name="Daum C."/>
            <person name="Ezra D."/>
            <person name="Gonzalez J."/>
            <person name="Henrissat B."/>
            <person name="Kuo A."/>
            <person name="Liang C."/>
            <person name="Lipzen A."/>
            <person name="Lutzoni F."/>
            <person name="Magnuson J."/>
            <person name="Mondo S."/>
            <person name="Nolan M."/>
            <person name="Ohm R."/>
            <person name="Pangilinan J."/>
            <person name="Park H.-J."/>
            <person name="Ramirez L."/>
            <person name="Alfaro M."/>
            <person name="Sun H."/>
            <person name="Tritt A."/>
            <person name="Yoshinaga Y."/>
            <person name="Zwiers L.-H."/>
            <person name="Turgeon B."/>
            <person name="Goodwin S."/>
            <person name="Spatafora J."/>
            <person name="Crous P."/>
            <person name="Grigoriev I."/>
        </authorList>
    </citation>
    <scope>NUCLEOTIDE SEQUENCE</scope>
    <source>
        <strain evidence="4">ATCC 16933</strain>
    </source>
</reference>
<keyword evidence="1" id="KW-0479">Metal-binding</keyword>
<keyword evidence="1" id="KW-0862">Zinc</keyword>
<gene>
    <name evidence="4" type="ORF">BDY21DRAFT_374170</name>
</gene>
<dbReference type="EMBL" id="MU001692">
    <property type="protein sequence ID" value="KAF2454242.1"/>
    <property type="molecule type" value="Genomic_DNA"/>
</dbReference>
<dbReference type="Pfam" id="PF13639">
    <property type="entry name" value="zf-RING_2"/>
    <property type="match status" value="1"/>
</dbReference>
<evidence type="ECO:0000256" key="2">
    <source>
        <dbReference type="SAM" id="MobiDB-lite"/>
    </source>
</evidence>
<dbReference type="AlphaFoldDB" id="A0A6A6NS45"/>